<dbReference type="SUPFAM" id="SSF50044">
    <property type="entry name" value="SH3-domain"/>
    <property type="match status" value="1"/>
</dbReference>
<evidence type="ECO:0008006" key="5">
    <source>
        <dbReference type="Google" id="ProtNLM"/>
    </source>
</evidence>
<keyword evidence="4" id="KW-1185">Reference proteome</keyword>
<dbReference type="Proteomes" id="UP000724874">
    <property type="component" value="Unassembled WGS sequence"/>
</dbReference>
<evidence type="ECO:0000313" key="4">
    <source>
        <dbReference type="Proteomes" id="UP000724874"/>
    </source>
</evidence>
<feature type="region of interest" description="Disordered" evidence="1">
    <location>
        <begin position="256"/>
        <end position="278"/>
    </location>
</feature>
<dbReference type="AlphaFoldDB" id="A0A9P5ND15"/>
<keyword evidence="2" id="KW-0732">Signal</keyword>
<dbReference type="InterPro" id="IPR036028">
    <property type="entry name" value="SH3-like_dom_sf"/>
</dbReference>
<accession>A0A9P5ND15</accession>
<sequence length="377" mass="40408">MVLILLIVVALVFCVRRRTRARRDHRANVWWFSSKRTSQTYGDGDETQVANVNGTRSARSSFATTVDHSITHQRSSEFVIPPLPPMAEVGRGNGAAPSLVLDTSYFASTDANVNASDPRFSIGSGHSNASETSLNAQYLVVHPRDSLNNNNTNNNEPFTPMSVRPFSPSESFAFPRPPDPVGDRTSAYSRVSSGVSMGMGASRSQSSPTEAPALPLPLLSVSPISPTLVHPATPTAATADVITPVNPFADDNPFDDPAAVTAASGLPTPSAPASNPPTGEFADIEYIRRPFYPTLPDELAVKPDDNVRVLQAFDDGWALVEKVDGSGKGKGREDEVRQGLIPIDCLREPGLDLTTFIEAKRVSGYDESVGYQSVVAI</sequence>
<dbReference type="Gene3D" id="2.30.30.40">
    <property type="entry name" value="SH3 Domains"/>
    <property type="match status" value="1"/>
</dbReference>
<reference evidence="3" key="1">
    <citation type="submission" date="2020-11" db="EMBL/GenBank/DDBJ databases">
        <authorList>
            <consortium name="DOE Joint Genome Institute"/>
            <person name="Ahrendt S."/>
            <person name="Riley R."/>
            <person name="Andreopoulos W."/>
            <person name="LaButti K."/>
            <person name="Pangilinan J."/>
            <person name="Ruiz-duenas F.J."/>
            <person name="Barrasa J.M."/>
            <person name="Sanchez-Garcia M."/>
            <person name="Camarero S."/>
            <person name="Miyauchi S."/>
            <person name="Serrano A."/>
            <person name="Linde D."/>
            <person name="Babiker R."/>
            <person name="Drula E."/>
            <person name="Ayuso-Fernandez I."/>
            <person name="Pacheco R."/>
            <person name="Padilla G."/>
            <person name="Ferreira P."/>
            <person name="Barriuso J."/>
            <person name="Kellner H."/>
            <person name="Castanera R."/>
            <person name="Alfaro M."/>
            <person name="Ramirez L."/>
            <person name="Pisabarro A.G."/>
            <person name="Kuo A."/>
            <person name="Tritt A."/>
            <person name="Lipzen A."/>
            <person name="He G."/>
            <person name="Yan M."/>
            <person name="Ng V."/>
            <person name="Cullen D."/>
            <person name="Martin F."/>
            <person name="Rosso M.-N."/>
            <person name="Henrissat B."/>
            <person name="Hibbett D."/>
            <person name="Martinez A.T."/>
            <person name="Grigoriev I.V."/>
        </authorList>
    </citation>
    <scope>NUCLEOTIDE SEQUENCE</scope>
    <source>
        <strain evidence="3">AH 44721</strain>
    </source>
</reference>
<comment type="caution">
    <text evidence="3">The sequence shown here is derived from an EMBL/GenBank/DDBJ whole genome shotgun (WGS) entry which is preliminary data.</text>
</comment>
<dbReference type="OrthoDB" id="5340910at2759"/>
<evidence type="ECO:0000313" key="3">
    <source>
        <dbReference type="EMBL" id="KAF8882925.1"/>
    </source>
</evidence>
<evidence type="ECO:0000256" key="2">
    <source>
        <dbReference type="SAM" id="SignalP"/>
    </source>
</evidence>
<name>A0A9P5ND15_GYMJU</name>
<proteinExistence type="predicted"/>
<organism evidence="3 4">
    <name type="scientific">Gymnopilus junonius</name>
    <name type="common">Spectacular rustgill mushroom</name>
    <name type="synonym">Gymnopilus spectabilis subsp. junonius</name>
    <dbReference type="NCBI Taxonomy" id="109634"/>
    <lineage>
        <taxon>Eukaryota</taxon>
        <taxon>Fungi</taxon>
        <taxon>Dikarya</taxon>
        <taxon>Basidiomycota</taxon>
        <taxon>Agaricomycotina</taxon>
        <taxon>Agaricomycetes</taxon>
        <taxon>Agaricomycetidae</taxon>
        <taxon>Agaricales</taxon>
        <taxon>Agaricineae</taxon>
        <taxon>Hymenogastraceae</taxon>
        <taxon>Gymnopilus</taxon>
    </lineage>
</organism>
<feature type="compositionally biased region" description="Low complexity" evidence="1">
    <location>
        <begin position="267"/>
        <end position="278"/>
    </location>
</feature>
<gene>
    <name evidence="3" type="ORF">CPB84DRAFT_196943</name>
</gene>
<evidence type="ECO:0000256" key="1">
    <source>
        <dbReference type="SAM" id="MobiDB-lite"/>
    </source>
</evidence>
<protein>
    <recommendedName>
        <fullName evidence="5">SH3 domain-containing protein</fullName>
    </recommendedName>
</protein>
<dbReference type="EMBL" id="JADNYJ010000119">
    <property type="protein sequence ID" value="KAF8882925.1"/>
    <property type="molecule type" value="Genomic_DNA"/>
</dbReference>
<feature type="chain" id="PRO_5040466833" description="SH3 domain-containing protein" evidence="2">
    <location>
        <begin position="22"/>
        <end position="377"/>
    </location>
</feature>
<feature type="signal peptide" evidence="2">
    <location>
        <begin position="1"/>
        <end position="21"/>
    </location>
</feature>